<organism evidence="3 4">
    <name type="scientific">Terrabacter tumescens</name>
    <dbReference type="NCBI Taxonomy" id="60443"/>
    <lineage>
        <taxon>Bacteria</taxon>
        <taxon>Bacillati</taxon>
        <taxon>Actinomycetota</taxon>
        <taxon>Actinomycetes</taxon>
        <taxon>Micrococcales</taxon>
        <taxon>Intrasporangiaceae</taxon>
        <taxon>Terrabacter</taxon>
    </lineage>
</organism>
<gene>
    <name evidence="3" type="ORF">GCM10009721_32220</name>
</gene>
<accession>A0ABQ2IB03</accession>
<reference evidence="4" key="1">
    <citation type="journal article" date="2019" name="Int. J. Syst. Evol. Microbiol.">
        <title>The Global Catalogue of Microorganisms (GCM) 10K type strain sequencing project: providing services to taxonomists for standard genome sequencing and annotation.</title>
        <authorList>
            <consortium name="The Broad Institute Genomics Platform"/>
            <consortium name="The Broad Institute Genome Sequencing Center for Infectious Disease"/>
            <person name="Wu L."/>
            <person name="Ma J."/>
        </authorList>
    </citation>
    <scope>NUCLEOTIDE SEQUENCE [LARGE SCALE GENOMIC DNA]</scope>
    <source>
        <strain evidence="4">JCM 1365</strain>
    </source>
</reference>
<keyword evidence="4" id="KW-1185">Reference proteome</keyword>
<sequence>MVHMMWNTGMAWGPWMWLVMGGGTVAFWAAVVLAVRWAFGGQSGRLASGREGRVVESARTPLPAEGPSRTPGPLEVLQDRLARGEIDVDEYTRTRTALIESDPMLGRDRTDAAPR</sequence>
<feature type="region of interest" description="Disordered" evidence="1">
    <location>
        <begin position="43"/>
        <end position="74"/>
    </location>
</feature>
<name>A0ABQ2IB03_9MICO</name>
<evidence type="ECO:0008006" key="5">
    <source>
        <dbReference type="Google" id="ProtNLM"/>
    </source>
</evidence>
<evidence type="ECO:0000313" key="4">
    <source>
        <dbReference type="Proteomes" id="UP000623461"/>
    </source>
</evidence>
<keyword evidence="2" id="KW-0472">Membrane</keyword>
<evidence type="ECO:0000256" key="1">
    <source>
        <dbReference type="SAM" id="MobiDB-lite"/>
    </source>
</evidence>
<comment type="caution">
    <text evidence="3">The sequence shown here is derived from an EMBL/GenBank/DDBJ whole genome shotgun (WGS) entry which is preliminary data.</text>
</comment>
<evidence type="ECO:0000313" key="3">
    <source>
        <dbReference type="EMBL" id="GGN02598.1"/>
    </source>
</evidence>
<dbReference type="Proteomes" id="UP000623461">
    <property type="component" value="Unassembled WGS sequence"/>
</dbReference>
<protein>
    <recommendedName>
        <fullName evidence="5">SHOCT domain-containing protein</fullName>
    </recommendedName>
</protein>
<keyword evidence="2" id="KW-0812">Transmembrane</keyword>
<evidence type="ECO:0000256" key="2">
    <source>
        <dbReference type="SAM" id="Phobius"/>
    </source>
</evidence>
<keyword evidence="2" id="KW-1133">Transmembrane helix</keyword>
<feature type="transmembrane region" description="Helical" evidence="2">
    <location>
        <begin position="15"/>
        <end position="39"/>
    </location>
</feature>
<dbReference type="EMBL" id="BMNZ01000006">
    <property type="protein sequence ID" value="GGN02598.1"/>
    <property type="molecule type" value="Genomic_DNA"/>
</dbReference>
<proteinExistence type="predicted"/>